<protein>
    <recommendedName>
        <fullName evidence="1">F-box domain-containing protein</fullName>
    </recommendedName>
</protein>
<evidence type="ECO:0000259" key="1">
    <source>
        <dbReference type="SMART" id="SM00256"/>
    </source>
</evidence>
<keyword evidence="3" id="KW-1185">Reference proteome</keyword>
<dbReference type="Proteomes" id="UP000006727">
    <property type="component" value="Chromosome 26"/>
</dbReference>
<dbReference type="SMART" id="SM00256">
    <property type="entry name" value="FBOX"/>
    <property type="match status" value="1"/>
</dbReference>
<dbReference type="EMBL" id="ABEU02000026">
    <property type="status" value="NOT_ANNOTATED_CDS"/>
    <property type="molecule type" value="Genomic_DNA"/>
</dbReference>
<evidence type="ECO:0000313" key="2">
    <source>
        <dbReference type="EnsemblPlants" id="Pp3c26_2110V3.2"/>
    </source>
</evidence>
<reference evidence="2 3" key="2">
    <citation type="journal article" date="2018" name="Plant J.">
        <title>The Physcomitrella patens chromosome-scale assembly reveals moss genome structure and evolution.</title>
        <authorList>
            <person name="Lang D."/>
            <person name="Ullrich K.K."/>
            <person name="Murat F."/>
            <person name="Fuchs J."/>
            <person name="Jenkins J."/>
            <person name="Haas F.B."/>
            <person name="Piednoel M."/>
            <person name="Gundlach H."/>
            <person name="Van Bel M."/>
            <person name="Meyberg R."/>
            <person name="Vives C."/>
            <person name="Morata J."/>
            <person name="Symeonidi A."/>
            <person name="Hiss M."/>
            <person name="Muchero W."/>
            <person name="Kamisugi Y."/>
            <person name="Saleh O."/>
            <person name="Blanc G."/>
            <person name="Decker E.L."/>
            <person name="van Gessel N."/>
            <person name="Grimwood J."/>
            <person name="Hayes R.D."/>
            <person name="Graham S.W."/>
            <person name="Gunter L.E."/>
            <person name="McDaniel S.F."/>
            <person name="Hoernstein S.N.W."/>
            <person name="Larsson A."/>
            <person name="Li F.W."/>
            <person name="Perroud P.F."/>
            <person name="Phillips J."/>
            <person name="Ranjan P."/>
            <person name="Rokshar D.S."/>
            <person name="Rothfels C.J."/>
            <person name="Schneider L."/>
            <person name="Shu S."/>
            <person name="Stevenson D.W."/>
            <person name="Thummler F."/>
            <person name="Tillich M."/>
            <person name="Villarreal Aguilar J.C."/>
            <person name="Widiez T."/>
            <person name="Wong G.K."/>
            <person name="Wymore A."/>
            <person name="Zhang Y."/>
            <person name="Zimmer A.D."/>
            <person name="Quatrano R.S."/>
            <person name="Mayer K.F.X."/>
            <person name="Goodstein D."/>
            <person name="Casacuberta J.M."/>
            <person name="Vandepoele K."/>
            <person name="Reski R."/>
            <person name="Cuming A.C."/>
            <person name="Tuskan G.A."/>
            <person name="Maumus F."/>
            <person name="Salse J."/>
            <person name="Schmutz J."/>
            <person name="Rensing S.A."/>
        </authorList>
    </citation>
    <scope>NUCLEOTIDE SEQUENCE [LARGE SCALE GENOMIC DNA]</scope>
    <source>
        <strain evidence="2 3">cv. Gransden 2004</strain>
    </source>
</reference>
<proteinExistence type="predicted"/>
<dbReference type="EnsemblPlants" id="Pp3c26_2110V3.2">
    <property type="protein sequence ID" value="Pp3c26_2110V3.2"/>
    <property type="gene ID" value="Pp3c26_2110"/>
</dbReference>
<dbReference type="InterPro" id="IPR036047">
    <property type="entry name" value="F-box-like_dom_sf"/>
</dbReference>
<evidence type="ECO:0000313" key="3">
    <source>
        <dbReference type="Proteomes" id="UP000006727"/>
    </source>
</evidence>
<dbReference type="SUPFAM" id="SSF81383">
    <property type="entry name" value="F-box domain"/>
    <property type="match status" value="1"/>
</dbReference>
<organism evidence="2 3">
    <name type="scientific">Physcomitrium patens</name>
    <name type="common">Spreading-leaved earth moss</name>
    <name type="synonym">Physcomitrella patens</name>
    <dbReference type="NCBI Taxonomy" id="3218"/>
    <lineage>
        <taxon>Eukaryota</taxon>
        <taxon>Viridiplantae</taxon>
        <taxon>Streptophyta</taxon>
        <taxon>Embryophyta</taxon>
        <taxon>Bryophyta</taxon>
        <taxon>Bryophytina</taxon>
        <taxon>Bryopsida</taxon>
        <taxon>Funariidae</taxon>
        <taxon>Funariales</taxon>
        <taxon>Funariaceae</taxon>
        <taxon>Physcomitrium</taxon>
    </lineage>
</organism>
<dbReference type="AlphaFoldDB" id="A0A7I4CVN5"/>
<dbReference type="InterPro" id="IPR001810">
    <property type="entry name" value="F-box_dom"/>
</dbReference>
<name>A0A7I4CVN5_PHYPA</name>
<reference evidence="2 3" key="1">
    <citation type="journal article" date="2008" name="Science">
        <title>The Physcomitrella genome reveals evolutionary insights into the conquest of land by plants.</title>
        <authorList>
            <person name="Rensing S."/>
            <person name="Lang D."/>
            <person name="Zimmer A."/>
            <person name="Terry A."/>
            <person name="Salamov A."/>
            <person name="Shapiro H."/>
            <person name="Nishiyama T."/>
            <person name="Perroud P.-F."/>
            <person name="Lindquist E."/>
            <person name="Kamisugi Y."/>
            <person name="Tanahashi T."/>
            <person name="Sakakibara K."/>
            <person name="Fujita T."/>
            <person name="Oishi K."/>
            <person name="Shin-I T."/>
            <person name="Kuroki Y."/>
            <person name="Toyoda A."/>
            <person name="Suzuki Y."/>
            <person name="Hashimoto A."/>
            <person name="Yamaguchi K."/>
            <person name="Sugano A."/>
            <person name="Kohara Y."/>
            <person name="Fujiyama A."/>
            <person name="Anterola A."/>
            <person name="Aoki S."/>
            <person name="Ashton N."/>
            <person name="Barbazuk W.B."/>
            <person name="Barker E."/>
            <person name="Bennetzen J."/>
            <person name="Bezanilla M."/>
            <person name="Blankenship R."/>
            <person name="Cho S.H."/>
            <person name="Dutcher S."/>
            <person name="Estelle M."/>
            <person name="Fawcett J.A."/>
            <person name="Gundlach H."/>
            <person name="Hanada K."/>
            <person name="Heyl A."/>
            <person name="Hicks K.A."/>
            <person name="Hugh J."/>
            <person name="Lohr M."/>
            <person name="Mayer K."/>
            <person name="Melkozernov A."/>
            <person name="Murata T."/>
            <person name="Nelson D."/>
            <person name="Pils B."/>
            <person name="Prigge M."/>
            <person name="Reiss B."/>
            <person name="Renner T."/>
            <person name="Rombauts S."/>
            <person name="Rushton P."/>
            <person name="Sanderfoot A."/>
            <person name="Schween G."/>
            <person name="Shiu S.-H."/>
            <person name="Stueber K."/>
            <person name="Theodoulou F.L."/>
            <person name="Tu H."/>
            <person name="Van de Peer Y."/>
            <person name="Verrier P.J."/>
            <person name="Waters E."/>
            <person name="Wood A."/>
            <person name="Yang L."/>
            <person name="Cove D."/>
            <person name="Cuming A."/>
            <person name="Hasebe M."/>
            <person name="Lucas S."/>
            <person name="Mishler D.B."/>
            <person name="Reski R."/>
            <person name="Grigoriev I."/>
            <person name="Quatrano R.S."/>
            <person name="Boore J.L."/>
        </authorList>
    </citation>
    <scope>NUCLEOTIDE SEQUENCE [LARGE SCALE GENOMIC DNA]</scope>
    <source>
        <strain evidence="2 3">cv. Gransden 2004</strain>
    </source>
</reference>
<dbReference type="PANTHER" id="PTHR31672:SF2">
    <property type="entry name" value="F-BOX DOMAIN-CONTAINING PROTEIN"/>
    <property type="match status" value="1"/>
</dbReference>
<dbReference type="PANTHER" id="PTHR31672">
    <property type="entry name" value="BNACNNG10540D PROTEIN"/>
    <property type="match status" value="1"/>
</dbReference>
<dbReference type="Gramene" id="Pp3c26_2110V3.2">
    <property type="protein sequence ID" value="Pp3c26_2110V3.2"/>
    <property type="gene ID" value="Pp3c26_2110"/>
</dbReference>
<dbReference type="Pfam" id="PF00646">
    <property type="entry name" value="F-box"/>
    <property type="match status" value="1"/>
</dbReference>
<feature type="domain" description="F-box" evidence="1">
    <location>
        <begin position="139"/>
        <end position="181"/>
    </location>
</feature>
<reference evidence="2" key="3">
    <citation type="submission" date="2020-12" db="UniProtKB">
        <authorList>
            <consortium name="EnsemblPlants"/>
        </authorList>
    </citation>
    <scope>IDENTIFICATION</scope>
</reference>
<sequence>MLNTLSFLVEWVTSQFKDYFPSWGEVGLCRKGLEANRTGNSIAEGPFTRNEVSRITTDEKDRSNNGALVVKEVAMDIGNVEDTLSYGNVSYEISEDPFCVSDDGKCTQYQHPSKHFGTEAATTMPNETISTVVVPSGMMPLRELDEEVFSHIEPMHELIKLRLVSRTWKEAISSRSFFEKRLRVLGRTTEGTFGPSFFTTDDSGDWHWLGFNRDLNKWVTLPSLNFARNLLPSLDPDIFKDHMVAAADGLLCINVANSPSPQKLVICNPLTQKLVECAGKVYVFTEQEVGRDVFLCIHEFQWTGSMALWSEVMKRKRLAGRGLSSYPENTCVALSEHELCLFNTVEHTMELVDVRNSPARLLPLNVPSPLFASPSSSSSFCFPTGRCRFHTLNPINFTFQPTFGRHV</sequence>
<accession>A0A7I4CVN5</accession>
<dbReference type="InterPro" id="IPR050796">
    <property type="entry name" value="SCF_F-box_component"/>
</dbReference>